<dbReference type="Gene3D" id="3.40.50.720">
    <property type="entry name" value="NAD(P)-binding Rossmann-like Domain"/>
    <property type="match status" value="1"/>
</dbReference>
<evidence type="ECO:0000313" key="4">
    <source>
        <dbReference type="EMBL" id="CAE6529931.1"/>
    </source>
</evidence>
<dbReference type="InterPro" id="IPR013752">
    <property type="entry name" value="KPA_reductase"/>
</dbReference>
<evidence type="ECO:0008006" key="6">
    <source>
        <dbReference type="Google" id="ProtNLM"/>
    </source>
</evidence>
<keyword evidence="1" id="KW-1133">Transmembrane helix</keyword>
<dbReference type="InterPro" id="IPR008927">
    <property type="entry name" value="6-PGluconate_DH-like_C_sf"/>
</dbReference>
<proteinExistence type="predicted"/>
<sequence>MGVHDDVLLVGFGAVGVIYALILSKTPNIHVTAIARGNFEKVSTKGIDIKSKKHGDIPGWKPDRVVKSVAEAADRAYKYVLITTKALPDIAPTSQILAPLLSKEYSKQYPPPTFVILQNGLGVEKDLYAAIESSWEAKPQVLSAAVYIQANLIGDRDVVEQGPFDKLVCGVYRPGLLVDDNPKNTPEEVEQLEALARLVRAGNGDIEIVPDIQRKKFAKNLWNLSFAAFATLIRQPCPAFFWEETAEKIRPVLTKVLTEAISVARALGYSEHAVPSSLVESTIEDTGGLHRPGKPSTHKPSMLVDMETRRPLEIEVIIGEVVRLGKEHGVNVSILETVYTLLQVVQAGLVKGAYN</sequence>
<dbReference type="SUPFAM" id="SSF48179">
    <property type="entry name" value="6-phosphogluconate dehydrogenase C-terminal domain-like"/>
    <property type="match status" value="1"/>
</dbReference>
<dbReference type="Pfam" id="PF08546">
    <property type="entry name" value="ApbA_C"/>
    <property type="match status" value="1"/>
</dbReference>
<organism evidence="4 5">
    <name type="scientific">Rhizoctonia solani</name>
    <dbReference type="NCBI Taxonomy" id="456999"/>
    <lineage>
        <taxon>Eukaryota</taxon>
        <taxon>Fungi</taxon>
        <taxon>Dikarya</taxon>
        <taxon>Basidiomycota</taxon>
        <taxon>Agaricomycotina</taxon>
        <taxon>Agaricomycetes</taxon>
        <taxon>Cantharellales</taxon>
        <taxon>Ceratobasidiaceae</taxon>
        <taxon>Rhizoctonia</taxon>
    </lineage>
</organism>
<dbReference type="Pfam" id="PF02558">
    <property type="entry name" value="ApbA"/>
    <property type="match status" value="1"/>
</dbReference>
<keyword evidence="1" id="KW-0812">Transmembrane</keyword>
<dbReference type="AlphaFoldDB" id="A0A8H3DK68"/>
<evidence type="ECO:0000256" key="1">
    <source>
        <dbReference type="SAM" id="Phobius"/>
    </source>
</evidence>
<protein>
    <recommendedName>
        <fullName evidence="6">2-dehydropantoate 2-reductase</fullName>
    </recommendedName>
</protein>
<accession>A0A8H3DK68</accession>
<gene>
    <name evidence="4" type="ORF">RDB_LOCUS166294</name>
</gene>
<keyword evidence="1" id="KW-0472">Membrane</keyword>
<feature type="domain" description="Ketopantoate reductase C-terminal" evidence="3">
    <location>
        <begin position="211"/>
        <end position="345"/>
    </location>
</feature>
<dbReference type="GO" id="GO:0005737">
    <property type="term" value="C:cytoplasm"/>
    <property type="evidence" value="ECO:0007669"/>
    <property type="project" value="TreeGrafter"/>
</dbReference>
<evidence type="ECO:0000259" key="3">
    <source>
        <dbReference type="Pfam" id="PF08546"/>
    </source>
</evidence>
<dbReference type="PANTHER" id="PTHR21708">
    <property type="entry name" value="PROBABLE 2-DEHYDROPANTOATE 2-REDUCTASE"/>
    <property type="match status" value="1"/>
</dbReference>
<name>A0A8H3DK68_9AGAM</name>
<dbReference type="EMBL" id="CAJMXA010003978">
    <property type="protein sequence ID" value="CAE6529931.1"/>
    <property type="molecule type" value="Genomic_DNA"/>
</dbReference>
<reference evidence="4" key="1">
    <citation type="submission" date="2021-01" db="EMBL/GenBank/DDBJ databases">
        <authorList>
            <person name="Kaushik A."/>
        </authorList>
    </citation>
    <scope>NUCLEOTIDE SEQUENCE</scope>
    <source>
        <strain evidence="4">AG6-10EEA</strain>
    </source>
</reference>
<dbReference type="PANTHER" id="PTHR21708:SF43">
    <property type="entry name" value="KETOPANTOATE REDUCTASE C-TERMINAL DOMAIN-CONTAINING PROTEIN"/>
    <property type="match status" value="1"/>
</dbReference>
<dbReference type="InterPro" id="IPR051402">
    <property type="entry name" value="KPR-Related"/>
</dbReference>
<dbReference type="InterPro" id="IPR013328">
    <property type="entry name" value="6PGD_dom2"/>
</dbReference>
<feature type="domain" description="Ketopantoate reductase N-terminal" evidence="2">
    <location>
        <begin position="7"/>
        <end position="167"/>
    </location>
</feature>
<evidence type="ECO:0000313" key="5">
    <source>
        <dbReference type="Proteomes" id="UP000663853"/>
    </source>
</evidence>
<evidence type="ECO:0000259" key="2">
    <source>
        <dbReference type="Pfam" id="PF02558"/>
    </source>
</evidence>
<dbReference type="InterPro" id="IPR013332">
    <property type="entry name" value="KPR_N"/>
</dbReference>
<dbReference type="FunFam" id="1.10.1040.10:FF:000017">
    <property type="entry name" value="2-dehydropantoate 2-reductase"/>
    <property type="match status" value="1"/>
</dbReference>
<dbReference type="Gene3D" id="1.10.1040.10">
    <property type="entry name" value="N-(1-d-carboxylethyl)-l-norvaline Dehydrogenase, domain 2"/>
    <property type="match status" value="1"/>
</dbReference>
<comment type="caution">
    <text evidence="4">The sequence shown here is derived from an EMBL/GenBank/DDBJ whole genome shotgun (WGS) entry which is preliminary data.</text>
</comment>
<feature type="transmembrane region" description="Helical" evidence="1">
    <location>
        <begin position="7"/>
        <end position="24"/>
    </location>
</feature>
<dbReference type="Proteomes" id="UP000663853">
    <property type="component" value="Unassembled WGS sequence"/>
</dbReference>